<evidence type="ECO:0000313" key="3">
    <source>
        <dbReference type="Proteomes" id="UP001221150"/>
    </source>
</evidence>
<sequence>MLPADMVGGASATRAANLKASNEALTTFQKRVDAVLRRLESSAGNPTRVGAQTIRAGSLNSGTQDAFPEAHALYLQYNHVHEKLTGLSKTLHLQIEAIGIAVQGAHRGFQNLEEEQRRRFWEIQTQIKQLQQSSSNEGHMGVPKTGAGY</sequence>
<comment type="caution">
    <text evidence="2">The sequence shown here is derived from an EMBL/GenBank/DDBJ whole genome shotgun (WGS) entry which is preliminary data.</text>
</comment>
<keyword evidence="3" id="KW-1185">Reference proteome</keyword>
<organism evidence="2 3">
    <name type="scientific">Streptomyces tropicalis</name>
    <dbReference type="NCBI Taxonomy" id="3034234"/>
    <lineage>
        <taxon>Bacteria</taxon>
        <taxon>Bacillati</taxon>
        <taxon>Actinomycetota</taxon>
        <taxon>Actinomycetes</taxon>
        <taxon>Kitasatosporales</taxon>
        <taxon>Streptomycetaceae</taxon>
        <taxon>Streptomyces</taxon>
    </lineage>
</organism>
<evidence type="ECO:0000313" key="2">
    <source>
        <dbReference type="EMBL" id="MDF3302669.1"/>
    </source>
</evidence>
<dbReference type="Proteomes" id="UP001221150">
    <property type="component" value="Unassembled WGS sequence"/>
</dbReference>
<dbReference type="RefSeq" id="WP_276112225.1">
    <property type="nucleotide sequence ID" value="NZ_JARJBB010000026.1"/>
</dbReference>
<gene>
    <name evidence="2" type="ORF">P3H78_29475</name>
</gene>
<protein>
    <submittedName>
        <fullName evidence="2">Uncharacterized protein</fullName>
    </submittedName>
</protein>
<feature type="region of interest" description="Disordered" evidence="1">
    <location>
        <begin position="130"/>
        <end position="149"/>
    </location>
</feature>
<evidence type="ECO:0000256" key="1">
    <source>
        <dbReference type="SAM" id="MobiDB-lite"/>
    </source>
</evidence>
<accession>A0ABT6ADE7</accession>
<proteinExistence type="predicted"/>
<name>A0ABT6ADE7_9ACTN</name>
<reference evidence="2 3" key="1">
    <citation type="submission" date="2023-03" db="EMBL/GenBank/DDBJ databases">
        <title>Draft genome sequence of Streptomyces sp. K1PA1 isolated from peat swamp forest in Thailand.</title>
        <authorList>
            <person name="Klaysubun C."/>
            <person name="Duangmal K."/>
        </authorList>
    </citation>
    <scope>NUCLEOTIDE SEQUENCE [LARGE SCALE GENOMIC DNA]</scope>
    <source>
        <strain evidence="2 3">K1PA1</strain>
    </source>
</reference>
<dbReference type="EMBL" id="JARJBB010000026">
    <property type="protein sequence ID" value="MDF3302669.1"/>
    <property type="molecule type" value="Genomic_DNA"/>
</dbReference>